<keyword evidence="3" id="KW-0997">Cell inner membrane</keyword>
<keyword evidence="2" id="KW-1003">Cell membrane</keyword>
<sequence>MSFLSRLATRFYRNSWVGVFIILLVLCSNFRYSFINTDPGGDSTLLSLPETFGWGFFIPLLIAFVPDRYRVLRRCLIGFSLFLASLLFFGEQILISGYKTIFTDSIALNILATNPREAAEFMAGASLVKYLFLPLLLFIASLVIAYVVYRLSRTKKGEISAYWLAVPLVVLLGGGFFSSYLIITSYRNNYPNYKVMTPLSRLITGVMKCAEEMSSVEETLEALRRVDCGEVHQDPSFSAHSLVLVVGESATRAYHHCYGFPLANTPFLDSLIASKEVILFDNAVAPAPYTAASLSQVLTFFQRTDTLSTWDATPTLPLVLQKAGYYTYWLSNQEKQGLFIQPVAAIASTSDSLYYANVRSSRDWWAQELKLDGDVLPHLLTSKTPSLPKNKLFELVHLMGSHPCCKERYPSNFARFKPEDLPSPLKDRSQNEAICEYANSILYTDYMLHEIIQRYAQEPSVVVYVADHGILTYDPEAGEMSDVFGHAPHWKSISVPFMVYVSPKMRQLHPELVSRLEAVKHQLFTTDVLPYFLCSLMGIRVAKYPASSQDPLSSKYVAADSVVVTWQDEPIVVRAT</sequence>
<keyword evidence="4" id="KW-0808">Transferase</keyword>
<dbReference type="EC" id="3.1.6.-" evidence="11"/>
<feature type="transmembrane region" description="Helical" evidence="8">
    <location>
        <begin position="52"/>
        <end position="69"/>
    </location>
</feature>
<dbReference type="Pfam" id="PF00884">
    <property type="entry name" value="Sulfatase"/>
    <property type="match status" value="1"/>
</dbReference>
<dbReference type="GO" id="GO:0009244">
    <property type="term" value="P:lipopolysaccharide core region biosynthetic process"/>
    <property type="evidence" value="ECO:0007669"/>
    <property type="project" value="TreeGrafter"/>
</dbReference>
<dbReference type="InterPro" id="IPR000917">
    <property type="entry name" value="Sulfatase_N"/>
</dbReference>
<dbReference type="Gene3D" id="3.40.720.10">
    <property type="entry name" value="Alkaline Phosphatase, subunit A"/>
    <property type="match status" value="1"/>
</dbReference>
<feature type="domain" description="Phosphoethanolamine transferase N-terminal" evidence="10">
    <location>
        <begin position="68"/>
        <end position="203"/>
    </location>
</feature>
<evidence type="ECO:0000256" key="7">
    <source>
        <dbReference type="ARBA" id="ARBA00023136"/>
    </source>
</evidence>
<dbReference type="CDD" id="cd16017">
    <property type="entry name" value="LptA"/>
    <property type="match status" value="1"/>
</dbReference>
<evidence type="ECO:0000259" key="10">
    <source>
        <dbReference type="Pfam" id="PF08019"/>
    </source>
</evidence>
<feature type="transmembrane region" description="Helical" evidence="8">
    <location>
        <begin position="130"/>
        <end position="149"/>
    </location>
</feature>
<organism evidence="11 12">
    <name type="scientific">Porphyromonas endodontalis (strain ATCC 35406 / DSM 24491 / JCM 8526 / CCUG 16442 / BCRC 14492 / NCTC 13058 / HG 370)</name>
    <name type="common">Bacteroides endodontalis</name>
    <dbReference type="NCBI Taxonomy" id="553175"/>
    <lineage>
        <taxon>Bacteria</taxon>
        <taxon>Pseudomonadati</taxon>
        <taxon>Bacteroidota</taxon>
        <taxon>Bacteroidia</taxon>
        <taxon>Bacteroidales</taxon>
        <taxon>Porphyromonadaceae</taxon>
        <taxon>Porphyromonas</taxon>
    </lineage>
</organism>
<evidence type="ECO:0000256" key="8">
    <source>
        <dbReference type="SAM" id="Phobius"/>
    </source>
</evidence>
<dbReference type="GO" id="GO:0016776">
    <property type="term" value="F:phosphotransferase activity, phosphate group as acceptor"/>
    <property type="evidence" value="ECO:0007669"/>
    <property type="project" value="TreeGrafter"/>
</dbReference>
<keyword evidence="12" id="KW-1185">Reference proteome</keyword>
<comment type="caution">
    <text evidence="11">The sequence shown here is derived from an EMBL/GenBank/DDBJ whole genome shotgun (WGS) entry which is preliminary data.</text>
</comment>
<protein>
    <submittedName>
        <fullName evidence="11">Arylsulfatase</fullName>
        <ecNumber evidence="11">3.1.6.-</ecNumber>
    </submittedName>
</protein>
<dbReference type="AlphaFoldDB" id="C3J9T4"/>
<gene>
    <name evidence="11" type="ORF">POREN0001_0835</name>
</gene>
<evidence type="ECO:0000256" key="5">
    <source>
        <dbReference type="ARBA" id="ARBA00022692"/>
    </source>
</evidence>
<dbReference type="GO" id="GO:0016787">
    <property type="term" value="F:hydrolase activity"/>
    <property type="evidence" value="ECO:0007669"/>
    <property type="project" value="UniProtKB-KW"/>
</dbReference>
<dbReference type="Proteomes" id="UP000004295">
    <property type="component" value="Unassembled WGS sequence"/>
</dbReference>
<dbReference type="SUPFAM" id="SSF53649">
    <property type="entry name" value="Alkaline phosphatase-like"/>
    <property type="match status" value="1"/>
</dbReference>
<dbReference type="PANTHER" id="PTHR30443">
    <property type="entry name" value="INNER MEMBRANE PROTEIN"/>
    <property type="match status" value="1"/>
</dbReference>
<evidence type="ECO:0000256" key="3">
    <source>
        <dbReference type="ARBA" id="ARBA00022519"/>
    </source>
</evidence>
<evidence type="ECO:0000259" key="9">
    <source>
        <dbReference type="Pfam" id="PF00884"/>
    </source>
</evidence>
<dbReference type="Pfam" id="PF08019">
    <property type="entry name" value="EptA_B_N"/>
    <property type="match status" value="1"/>
</dbReference>
<evidence type="ECO:0000256" key="6">
    <source>
        <dbReference type="ARBA" id="ARBA00022989"/>
    </source>
</evidence>
<proteinExistence type="predicted"/>
<feature type="domain" description="Sulfatase N-terminal" evidence="9">
    <location>
        <begin position="242"/>
        <end position="538"/>
    </location>
</feature>
<evidence type="ECO:0000313" key="11">
    <source>
        <dbReference type="EMBL" id="EEN83068.1"/>
    </source>
</evidence>
<evidence type="ECO:0000256" key="1">
    <source>
        <dbReference type="ARBA" id="ARBA00004429"/>
    </source>
</evidence>
<dbReference type="InterPro" id="IPR040423">
    <property type="entry name" value="PEA_transferase"/>
</dbReference>
<comment type="subcellular location">
    <subcellularLocation>
        <location evidence="1">Cell inner membrane</location>
        <topology evidence="1">Multi-pass membrane protein</topology>
    </subcellularLocation>
</comment>
<evidence type="ECO:0000256" key="4">
    <source>
        <dbReference type="ARBA" id="ARBA00022679"/>
    </source>
</evidence>
<dbReference type="GO" id="GO:0005886">
    <property type="term" value="C:plasma membrane"/>
    <property type="evidence" value="ECO:0007669"/>
    <property type="project" value="UniProtKB-SubCell"/>
</dbReference>
<dbReference type="InterPro" id="IPR058130">
    <property type="entry name" value="PEA_transf_C"/>
</dbReference>
<keyword evidence="6 8" id="KW-1133">Transmembrane helix</keyword>
<reference evidence="11 12" key="1">
    <citation type="submission" date="2009-04" db="EMBL/GenBank/DDBJ databases">
        <authorList>
            <person name="Sebastian Y."/>
            <person name="Madupu R."/>
            <person name="Durkin A.S."/>
            <person name="Torralba M."/>
            <person name="Methe B."/>
            <person name="Sutton G.G."/>
            <person name="Strausberg R.L."/>
            <person name="Nelson K.E."/>
        </authorList>
    </citation>
    <scope>NUCLEOTIDE SEQUENCE [LARGE SCALE GENOMIC DNA]</scope>
    <source>
        <strain evidence="12">ATCC 35406 / DSM 24491 / JCM 8526 / CCUG 16442 / BCRC 14492 / NCTC 13058 / HG 370</strain>
    </source>
</reference>
<feature type="transmembrane region" description="Helical" evidence="8">
    <location>
        <begin position="76"/>
        <end position="95"/>
    </location>
</feature>
<dbReference type="eggNOG" id="COG2194">
    <property type="taxonomic scope" value="Bacteria"/>
</dbReference>
<dbReference type="InterPro" id="IPR012549">
    <property type="entry name" value="EptA-like_N"/>
</dbReference>
<feature type="transmembrane region" description="Helical" evidence="8">
    <location>
        <begin position="12"/>
        <end position="32"/>
    </location>
</feature>
<accession>C3J9T4</accession>
<evidence type="ECO:0000313" key="12">
    <source>
        <dbReference type="Proteomes" id="UP000004295"/>
    </source>
</evidence>
<dbReference type="GeneID" id="93365091"/>
<keyword evidence="11" id="KW-0378">Hydrolase</keyword>
<dbReference type="InterPro" id="IPR017850">
    <property type="entry name" value="Alkaline_phosphatase_core_sf"/>
</dbReference>
<evidence type="ECO:0000256" key="2">
    <source>
        <dbReference type="ARBA" id="ARBA00022475"/>
    </source>
</evidence>
<dbReference type="STRING" id="553175.POREN0001_0835"/>
<dbReference type="PANTHER" id="PTHR30443:SF0">
    <property type="entry name" value="PHOSPHOETHANOLAMINE TRANSFERASE EPTA"/>
    <property type="match status" value="1"/>
</dbReference>
<dbReference type="RefSeq" id="WP_004333024.1">
    <property type="nucleotide sequence ID" value="NZ_ACNN01000014.1"/>
</dbReference>
<name>C3J9T4_POREA</name>
<feature type="transmembrane region" description="Helical" evidence="8">
    <location>
        <begin position="161"/>
        <end position="183"/>
    </location>
</feature>
<keyword evidence="7 8" id="KW-0472">Membrane</keyword>
<dbReference type="EMBL" id="ACNN01000014">
    <property type="protein sequence ID" value="EEN83068.1"/>
    <property type="molecule type" value="Genomic_DNA"/>
</dbReference>
<keyword evidence="5 8" id="KW-0812">Transmembrane</keyword>